<gene>
    <name evidence="1" type="ORF">GMARGA_LOCUS36083</name>
</gene>
<keyword evidence="2" id="KW-1185">Reference proteome</keyword>
<reference evidence="1 2" key="1">
    <citation type="submission" date="2021-06" db="EMBL/GenBank/DDBJ databases">
        <authorList>
            <person name="Kallberg Y."/>
            <person name="Tangrot J."/>
            <person name="Rosling A."/>
        </authorList>
    </citation>
    <scope>NUCLEOTIDE SEQUENCE [LARGE SCALE GENOMIC DNA]</scope>
    <source>
        <strain evidence="1 2">120-4 pot B 10/14</strain>
    </source>
</reference>
<dbReference type="EMBL" id="CAJVQB010069600">
    <property type="protein sequence ID" value="CAG8842620.1"/>
    <property type="molecule type" value="Genomic_DNA"/>
</dbReference>
<sequence>EKRFWYVLGLKDCGEAESFIPKMYDQGKEKELADWILLCKWNSLIIKNLIWDVSMIEVETNECMTFVYHQKSLIDGREKLKCDDAMFSQFITVIGAFLRTFIEIMIEDIKAMVKTSKIFIYHNHWCDPKVARNFVRILKQALLV</sequence>
<evidence type="ECO:0000313" key="1">
    <source>
        <dbReference type="EMBL" id="CAG8842620.1"/>
    </source>
</evidence>
<accession>A0ABN7WWP0</accession>
<organism evidence="1 2">
    <name type="scientific">Gigaspora margarita</name>
    <dbReference type="NCBI Taxonomy" id="4874"/>
    <lineage>
        <taxon>Eukaryota</taxon>
        <taxon>Fungi</taxon>
        <taxon>Fungi incertae sedis</taxon>
        <taxon>Mucoromycota</taxon>
        <taxon>Glomeromycotina</taxon>
        <taxon>Glomeromycetes</taxon>
        <taxon>Diversisporales</taxon>
        <taxon>Gigasporaceae</taxon>
        <taxon>Gigaspora</taxon>
    </lineage>
</organism>
<proteinExistence type="predicted"/>
<feature type="non-terminal residue" evidence="1">
    <location>
        <position position="1"/>
    </location>
</feature>
<name>A0ABN7WWP0_GIGMA</name>
<dbReference type="Proteomes" id="UP000789901">
    <property type="component" value="Unassembled WGS sequence"/>
</dbReference>
<evidence type="ECO:0000313" key="2">
    <source>
        <dbReference type="Proteomes" id="UP000789901"/>
    </source>
</evidence>
<feature type="non-terminal residue" evidence="1">
    <location>
        <position position="144"/>
    </location>
</feature>
<protein>
    <submittedName>
        <fullName evidence="1">23994_t:CDS:1</fullName>
    </submittedName>
</protein>
<comment type="caution">
    <text evidence="1">The sequence shown here is derived from an EMBL/GenBank/DDBJ whole genome shotgun (WGS) entry which is preliminary data.</text>
</comment>